<evidence type="ECO:0000313" key="1">
    <source>
        <dbReference type="EMBL" id="ETO20736.1"/>
    </source>
</evidence>
<comment type="caution">
    <text evidence="1">The sequence shown here is derived from an EMBL/GenBank/DDBJ whole genome shotgun (WGS) entry which is preliminary data.</text>
</comment>
<reference evidence="1 2" key="1">
    <citation type="journal article" date="2013" name="Curr. Biol.">
        <title>The Genome of the Foraminiferan Reticulomyxa filosa.</title>
        <authorList>
            <person name="Glockner G."/>
            <person name="Hulsmann N."/>
            <person name="Schleicher M."/>
            <person name="Noegel A.A."/>
            <person name="Eichinger L."/>
            <person name="Gallinger C."/>
            <person name="Pawlowski J."/>
            <person name="Sierra R."/>
            <person name="Euteneuer U."/>
            <person name="Pillet L."/>
            <person name="Moustafa A."/>
            <person name="Platzer M."/>
            <person name="Groth M."/>
            <person name="Szafranski K."/>
            <person name="Schliwa M."/>
        </authorList>
    </citation>
    <scope>NUCLEOTIDE SEQUENCE [LARGE SCALE GENOMIC DNA]</scope>
</reference>
<protein>
    <submittedName>
        <fullName evidence="1">Uncharacterized protein</fullName>
    </submittedName>
</protein>
<evidence type="ECO:0000313" key="2">
    <source>
        <dbReference type="Proteomes" id="UP000023152"/>
    </source>
</evidence>
<dbReference type="AlphaFoldDB" id="X6N3V3"/>
<gene>
    <name evidence="1" type="ORF">RFI_16482</name>
</gene>
<proteinExistence type="predicted"/>
<keyword evidence="2" id="KW-1185">Reference proteome</keyword>
<name>X6N3V3_RETFI</name>
<sequence length="186" mass="21760">ADITDQSTADNLSQMNQQMHDHIQTLSQRLEIFEKQIQHDVQETTKRIDEIRPKLARLKTRKDFTSEEAYVEYVGGKIKEWDVQKDGRILVRVNPDLAEGKAKHFIGYVGEPVKWNSTICKVQWFGLPTQESKKKCNENFLLFSFNTSLDLGFKNKVFLKKKIILKSIQRRIVNYGLPNFVFLKKN</sequence>
<organism evidence="1 2">
    <name type="scientific">Reticulomyxa filosa</name>
    <dbReference type="NCBI Taxonomy" id="46433"/>
    <lineage>
        <taxon>Eukaryota</taxon>
        <taxon>Sar</taxon>
        <taxon>Rhizaria</taxon>
        <taxon>Retaria</taxon>
        <taxon>Foraminifera</taxon>
        <taxon>Monothalamids</taxon>
        <taxon>Reticulomyxidae</taxon>
        <taxon>Reticulomyxa</taxon>
    </lineage>
</organism>
<feature type="non-terminal residue" evidence="1">
    <location>
        <position position="1"/>
    </location>
</feature>
<dbReference type="Proteomes" id="UP000023152">
    <property type="component" value="Unassembled WGS sequence"/>
</dbReference>
<dbReference type="EMBL" id="ASPP01012305">
    <property type="protein sequence ID" value="ETO20736.1"/>
    <property type="molecule type" value="Genomic_DNA"/>
</dbReference>
<accession>X6N3V3</accession>